<reference evidence="10" key="1">
    <citation type="journal article" date="2020" name="mSystems">
        <title>Genome- and Community-Level Interaction Insights into Carbon Utilization and Element Cycling Functions of Hydrothermarchaeota in Hydrothermal Sediment.</title>
        <authorList>
            <person name="Zhou Z."/>
            <person name="Liu Y."/>
            <person name="Xu W."/>
            <person name="Pan J."/>
            <person name="Luo Z.H."/>
            <person name="Li M."/>
        </authorList>
    </citation>
    <scope>NUCLEOTIDE SEQUENCE [LARGE SCALE GENOMIC DNA]</scope>
    <source>
        <strain evidence="10">SpSt-1257</strain>
    </source>
</reference>
<dbReference type="Pfam" id="PF00745">
    <property type="entry name" value="GlutR_dimer"/>
    <property type="match status" value="1"/>
</dbReference>
<dbReference type="AlphaFoldDB" id="A0A831YE61"/>
<evidence type="ECO:0000313" key="10">
    <source>
        <dbReference type="EMBL" id="HEV09578.1"/>
    </source>
</evidence>
<dbReference type="PANTHER" id="PTHR43013">
    <property type="entry name" value="GLUTAMYL-TRNA REDUCTASE"/>
    <property type="match status" value="1"/>
</dbReference>
<feature type="domain" description="Quinate/shikimate 5-dehydrogenase/glutamyl-tRNA reductase" evidence="9">
    <location>
        <begin position="41"/>
        <end position="174"/>
    </location>
</feature>
<evidence type="ECO:0000256" key="7">
    <source>
        <dbReference type="ARBA" id="ARBA00047464"/>
    </source>
</evidence>
<dbReference type="EC" id="1.2.1.70" evidence="3"/>
<feature type="non-terminal residue" evidence="10">
    <location>
        <position position="1"/>
    </location>
</feature>
<dbReference type="FunFam" id="3.40.50.720:FF:000031">
    <property type="entry name" value="Glutamyl-tRNA reductase"/>
    <property type="match status" value="1"/>
</dbReference>
<dbReference type="Proteomes" id="UP000885621">
    <property type="component" value="Unassembled WGS sequence"/>
</dbReference>
<dbReference type="Pfam" id="PF01488">
    <property type="entry name" value="Shikimate_DH"/>
    <property type="match status" value="1"/>
</dbReference>
<evidence type="ECO:0000256" key="2">
    <source>
        <dbReference type="ARBA" id="ARBA00005916"/>
    </source>
</evidence>
<dbReference type="GO" id="GO:0008883">
    <property type="term" value="F:glutamyl-tRNA reductase activity"/>
    <property type="evidence" value="ECO:0007669"/>
    <property type="project" value="UniProtKB-EC"/>
</dbReference>
<accession>A0A831YE61</accession>
<organism evidence="10">
    <name type="scientific">Sulfurihydrogenibium azorense</name>
    <dbReference type="NCBI Taxonomy" id="309806"/>
    <lineage>
        <taxon>Bacteria</taxon>
        <taxon>Pseudomonadati</taxon>
        <taxon>Aquificota</taxon>
        <taxon>Aquificia</taxon>
        <taxon>Aquificales</taxon>
        <taxon>Hydrogenothermaceae</taxon>
        <taxon>Sulfurihydrogenibium</taxon>
    </lineage>
</organism>
<name>A0A831YE61_9AQUI</name>
<dbReference type="InterPro" id="IPR006151">
    <property type="entry name" value="Shikm_DH/Glu-tRNA_Rdtase"/>
</dbReference>
<keyword evidence="4" id="KW-0521">NADP</keyword>
<dbReference type="SUPFAM" id="SSF51735">
    <property type="entry name" value="NAD(P)-binding Rossmann-fold domains"/>
    <property type="match status" value="1"/>
</dbReference>
<keyword evidence="5 10" id="KW-0560">Oxidoreductase</keyword>
<dbReference type="SUPFAM" id="SSF69075">
    <property type="entry name" value="Glutamyl tRNA-reductase dimerization domain"/>
    <property type="match status" value="1"/>
</dbReference>
<dbReference type="UniPathway" id="UPA00251">
    <property type="reaction ID" value="UER00316"/>
</dbReference>
<evidence type="ECO:0000256" key="4">
    <source>
        <dbReference type="ARBA" id="ARBA00022857"/>
    </source>
</evidence>
<dbReference type="InterPro" id="IPR000343">
    <property type="entry name" value="4pyrrol_synth_GluRdtase"/>
</dbReference>
<dbReference type="HAMAP" id="MF_00087">
    <property type="entry name" value="Glu_tRNA_reductase"/>
    <property type="match status" value="1"/>
</dbReference>
<comment type="pathway">
    <text evidence="1">Porphyrin-containing compound metabolism; protoporphyrin-IX biosynthesis; 5-aminolevulinate from L-glutamyl-tRNA(Glu): step 1/2.</text>
</comment>
<evidence type="ECO:0000256" key="5">
    <source>
        <dbReference type="ARBA" id="ARBA00023002"/>
    </source>
</evidence>
<evidence type="ECO:0000259" key="8">
    <source>
        <dbReference type="Pfam" id="PF00745"/>
    </source>
</evidence>
<gene>
    <name evidence="10" type="ORF">ENO34_04170</name>
</gene>
<evidence type="ECO:0000256" key="1">
    <source>
        <dbReference type="ARBA" id="ARBA00005059"/>
    </source>
</evidence>
<dbReference type="GO" id="GO:0019353">
    <property type="term" value="P:protoporphyrinogen IX biosynthetic process from glutamate"/>
    <property type="evidence" value="ECO:0007669"/>
    <property type="project" value="TreeGrafter"/>
</dbReference>
<keyword evidence="6" id="KW-0627">Porphyrin biosynthesis</keyword>
<dbReference type="InterPro" id="IPR036291">
    <property type="entry name" value="NAD(P)-bd_dom_sf"/>
</dbReference>
<dbReference type="PANTHER" id="PTHR43013:SF1">
    <property type="entry name" value="GLUTAMYL-TRNA REDUCTASE"/>
    <property type="match status" value="1"/>
</dbReference>
<evidence type="ECO:0000256" key="6">
    <source>
        <dbReference type="ARBA" id="ARBA00023244"/>
    </source>
</evidence>
<dbReference type="Gene3D" id="3.40.50.720">
    <property type="entry name" value="NAD(P)-binding Rossmann-like Domain"/>
    <property type="match status" value="1"/>
</dbReference>
<evidence type="ECO:0000259" key="9">
    <source>
        <dbReference type="Pfam" id="PF01488"/>
    </source>
</evidence>
<evidence type="ECO:0000256" key="3">
    <source>
        <dbReference type="ARBA" id="ARBA00012970"/>
    </source>
</evidence>
<comment type="caution">
    <text evidence="10">The sequence shown here is derived from an EMBL/GenBank/DDBJ whole genome shotgun (WGS) entry which is preliminary data.</text>
</comment>
<proteinExistence type="inferred from homology"/>
<dbReference type="NCBIfam" id="TIGR01035">
    <property type="entry name" value="hemA"/>
    <property type="match status" value="1"/>
</dbReference>
<dbReference type="GO" id="GO:0050661">
    <property type="term" value="F:NADP binding"/>
    <property type="evidence" value="ECO:0007669"/>
    <property type="project" value="InterPro"/>
</dbReference>
<sequence>KAVRHILTRLFDKALNVSKKIRTSTGISRRAVSVSYAAALLAKKIFGELKDKSVLLIGAGEMAELAARHLSSLGVKHIFVSNRTFERAVELADKFGGSAIRFDKILEFLPEVDIVIVSTGATQPILKKEDIKKAIKNRREPLFIIDISVPRNVEDSVNELEGVYLYNIDDLKSIVNSNLEERKIEAQRAELIIEDEVEKFIKWLNTQKVNPLITQIRDYADKLREKQLEILFKQMPYLNEKERENIDLAMRSLINKLLHRPTMYIKDKAAKENNDFYVKIIEEMFSPKWDLRNKKKEEENVRKE</sequence>
<protein>
    <recommendedName>
        <fullName evidence="3">glutamyl-tRNA reductase</fullName>
        <ecNumber evidence="3">1.2.1.70</ecNumber>
    </recommendedName>
</protein>
<dbReference type="InterPro" id="IPR036453">
    <property type="entry name" value="GluRdtase_dimer_dom_sf"/>
</dbReference>
<comment type="catalytic activity">
    <reaction evidence="7">
        <text>(S)-4-amino-5-oxopentanoate + tRNA(Glu) + NADP(+) = L-glutamyl-tRNA(Glu) + NADPH + H(+)</text>
        <dbReference type="Rhea" id="RHEA:12344"/>
        <dbReference type="Rhea" id="RHEA-COMP:9663"/>
        <dbReference type="Rhea" id="RHEA-COMP:9680"/>
        <dbReference type="ChEBI" id="CHEBI:15378"/>
        <dbReference type="ChEBI" id="CHEBI:57501"/>
        <dbReference type="ChEBI" id="CHEBI:57783"/>
        <dbReference type="ChEBI" id="CHEBI:58349"/>
        <dbReference type="ChEBI" id="CHEBI:78442"/>
        <dbReference type="ChEBI" id="CHEBI:78520"/>
        <dbReference type="EC" id="1.2.1.70"/>
    </reaction>
</comment>
<comment type="similarity">
    <text evidence="2">Belongs to the glutamyl-tRNA reductase family.</text>
</comment>
<feature type="domain" description="Tetrapyrrole biosynthesis glutamyl-tRNA reductase dimerisation" evidence="8">
    <location>
        <begin position="188"/>
        <end position="286"/>
    </location>
</feature>
<dbReference type="EMBL" id="DSFC01000240">
    <property type="protein sequence ID" value="HEV09578.1"/>
    <property type="molecule type" value="Genomic_DNA"/>
</dbReference>
<dbReference type="InterPro" id="IPR015896">
    <property type="entry name" value="4pyrrol_synth_GluRdtase_dimer"/>
</dbReference>